<accession>A0ABR2ZP15</accession>
<protein>
    <submittedName>
        <fullName evidence="2">Uncharacterized protein</fullName>
    </submittedName>
</protein>
<dbReference type="Proteomes" id="UP001437256">
    <property type="component" value="Unassembled WGS sequence"/>
</dbReference>
<reference evidence="2 3" key="1">
    <citation type="submission" date="2024-05" db="EMBL/GenBank/DDBJ databases">
        <title>A draft genome resource for the thread blight pathogen Marasmius tenuissimus strain MS-2.</title>
        <authorList>
            <person name="Yulfo-Soto G.E."/>
            <person name="Baruah I.K."/>
            <person name="Amoako-Attah I."/>
            <person name="Bukari Y."/>
            <person name="Meinhardt L.W."/>
            <person name="Bailey B.A."/>
            <person name="Cohen S.P."/>
        </authorList>
    </citation>
    <scope>NUCLEOTIDE SEQUENCE [LARGE SCALE GENOMIC DNA]</scope>
    <source>
        <strain evidence="2 3">MS-2</strain>
    </source>
</reference>
<organism evidence="2 3">
    <name type="scientific">Marasmius tenuissimus</name>
    <dbReference type="NCBI Taxonomy" id="585030"/>
    <lineage>
        <taxon>Eukaryota</taxon>
        <taxon>Fungi</taxon>
        <taxon>Dikarya</taxon>
        <taxon>Basidiomycota</taxon>
        <taxon>Agaricomycotina</taxon>
        <taxon>Agaricomycetes</taxon>
        <taxon>Agaricomycetidae</taxon>
        <taxon>Agaricales</taxon>
        <taxon>Marasmiineae</taxon>
        <taxon>Marasmiaceae</taxon>
        <taxon>Marasmius</taxon>
    </lineage>
</organism>
<comment type="caution">
    <text evidence="2">The sequence shown here is derived from an EMBL/GenBank/DDBJ whole genome shotgun (WGS) entry which is preliminary data.</text>
</comment>
<evidence type="ECO:0000313" key="2">
    <source>
        <dbReference type="EMBL" id="KAL0063055.1"/>
    </source>
</evidence>
<feature type="compositionally biased region" description="Polar residues" evidence="1">
    <location>
        <begin position="8"/>
        <end position="21"/>
    </location>
</feature>
<sequence>MEEIDQLSDMSDSETMYSDSETCVSDTETVVDGLVFPTGIVDNSISTRYIDDSTPYLTRKRYNDHDELKKKDPRAWPLLPPAASIEFSFRDFTSSLGCAFLVALHTPISRTTEGSADEFRSIAKELKVRFDPSVPEYKESSGNELEVKRMLLTSVLKWAERWKEIPDGVSRKLLYSDLIKFIRIAAQEKMIEDREMRIYGIEGMCYGEADWRAVMAADLAASRWAGWR</sequence>
<evidence type="ECO:0000256" key="1">
    <source>
        <dbReference type="SAM" id="MobiDB-lite"/>
    </source>
</evidence>
<feature type="region of interest" description="Disordered" evidence="1">
    <location>
        <begin position="1"/>
        <end position="21"/>
    </location>
</feature>
<gene>
    <name evidence="2" type="ORF">AAF712_010081</name>
</gene>
<keyword evidence="3" id="KW-1185">Reference proteome</keyword>
<dbReference type="EMBL" id="JBBXMP010000089">
    <property type="protein sequence ID" value="KAL0063055.1"/>
    <property type="molecule type" value="Genomic_DNA"/>
</dbReference>
<proteinExistence type="predicted"/>
<evidence type="ECO:0000313" key="3">
    <source>
        <dbReference type="Proteomes" id="UP001437256"/>
    </source>
</evidence>
<name>A0ABR2ZP15_9AGAR</name>